<dbReference type="GO" id="GO:0043165">
    <property type="term" value="P:Gram-negative-bacterium-type cell outer membrane assembly"/>
    <property type="evidence" value="ECO:0007669"/>
    <property type="project" value="InterPro"/>
</dbReference>
<dbReference type="Pfam" id="PF04390">
    <property type="entry name" value="LptE"/>
    <property type="match status" value="1"/>
</dbReference>
<evidence type="ECO:0000256" key="1">
    <source>
        <dbReference type="SAM" id="SignalP"/>
    </source>
</evidence>
<accession>A0A9D2KT73</accession>
<evidence type="ECO:0008006" key="4">
    <source>
        <dbReference type="Google" id="ProtNLM"/>
    </source>
</evidence>
<dbReference type="EMBL" id="DWZE01000097">
    <property type="protein sequence ID" value="HJA84002.1"/>
    <property type="molecule type" value="Genomic_DNA"/>
</dbReference>
<reference evidence="2" key="2">
    <citation type="submission" date="2021-04" db="EMBL/GenBank/DDBJ databases">
        <authorList>
            <person name="Gilroy R."/>
        </authorList>
    </citation>
    <scope>NUCLEOTIDE SEQUENCE</scope>
    <source>
        <strain evidence="2">ChiHecec1B25-7008</strain>
    </source>
</reference>
<protein>
    <recommendedName>
        <fullName evidence="4">Lipopolysaccharide-assembly</fullName>
    </recommendedName>
</protein>
<dbReference type="PROSITE" id="PS51257">
    <property type="entry name" value="PROKAR_LIPOPROTEIN"/>
    <property type="match status" value="1"/>
</dbReference>
<feature type="signal peptide" evidence="1">
    <location>
        <begin position="1"/>
        <end position="20"/>
    </location>
</feature>
<reference evidence="2" key="1">
    <citation type="journal article" date="2021" name="PeerJ">
        <title>Extensive microbial diversity within the chicken gut microbiome revealed by metagenomics and culture.</title>
        <authorList>
            <person name="Gilroy R."/>
            <person name="Ravi A."/>
            <person name="Getino M."/>
            <person name="Pursley I."/>
            <person name="Horton D.L."/>
            <person name="Alikhan N.F."/>
            <person name="Baker D."/>
            <person name="Gharbi K."/>
            <person name="Hall N."/>
            <person name="Watson M."/>
            <person name="Adriaenssens E.M."/>
            <person name="Foster-Nyarko E."/>
            <person name="Jarju S."/>
            <person name="Secka A."/>
            <person name="Antonio M."/>
            <person name="Oren A."/>
            <person name="Chaudhuri R.R."/>
            <person name="La Ragione R."/>
            <person name="Hildebrand F."/>
            <person name="Pallen M.J."/>
        </authorList>
    </citation>
    <scope>NUCLEOTIDE SEQUENCE</scope>
    <source>
        <strain evidence="2">ChiHecec1B25-7008</strain>
    </source>
</reference>
<dbReference type="Proteomes" id="UP000823860">
    <property type="component" value="Unassembled WGS sequence"/>
</dbReference>
<sequence>MVWIKKIMPVIALCALPFLVTSCKIQLGLAPITSIDYNKVKTVSIAEFQNQSEYVYAPLAIQFNQELKDMFIQQTRLQLVNSGGDLEISGEITGYNQYNQGVDASGYSSEVKLTLTVNVRYVNNTNHEEDFEQPFSAFQTYESTQLLTAVQDQLIPLMIEDITEQIFNSTVANW</sequence>
<evidence type="ECO:0000313" key="2">
    <source>
        <dbReference type="EMBL" id="HJA84002.1"/>
    </source>
</evidence>
<organism evidence="2 3">
    <name type="scientific">Candidatus Bacteroides intestinavium</name>
    <dbReference type="NCBI Taxonomy" id="2838469"/>
    <lineage>
        <taxon>Bacteria</taxon>
        <taxon>Pseudomonadati</taxon>
        <taxon>Bacteroidota</taxon>
        <taxon>Bacteroidia</taxon>
        <taxon>Bacteroidales</taxon>
        <taxon>Bacteroidaceae</taxon>
        <taxon>Bacteroides</taxon>
    </lineage>
</organism>
<dbReference type="InterPro" id="IPR007485">
    <property type="entry name" value="LPS_assembly_LptE"/>
</dbReference>
<comment type="caution">
    <text evidence="2">The sequence shown here is derived from an EMBL/GenBank/DDBJ whole genome shotgun (WGS) entry which is preliminary data.</text>
</comment>
<proteinExistence type="predicted"/>
<name>A0A9D2KT73_9BACE</name>
<evidence type="ECO:0000313" key="3">
    <source>
        <dbReference type="Proteomes" id="UP000823860"/>
    </source>
</evidence>
<feature type="chain" id="PRO_5038712532" description="Lipopolysaccharide-assembly" evidence="1">
    <location>
        <begin position="21"/>
        <end position="174"/>
    </location>
</feature>
<dbReference type="AlphaFoldDB" id="A0A9D2KT73"/>
<keyword evidence="1" id="KW-0732">Signal</keyword>
<gene>
    <name evidence="2" type="ORF">H9785_08550</name>
</gene>
<dbReference type="GO" id="GO:0019867">
    <property type="term" value="C:outer membrane"/>
    <property type="evidence" value="ECO:0007669"/>
    <property type="project" value="InterPro"/>
</dbReference>